<dbReference type="Proteomes" id="UP000814128">
    <property type="component" value="Unassembled WGS sequence"/>
</dbReference>
<dbReference type="EMBL" id="MU273796">
    <property type="protein sequence ID" value="KAI0028068.1"/>
    <property type="molecule type" value="Genomic_DNA"/>
</dbReference>
<reference evidence="1" key="1">
    <citation type="submission" date="2021-02" db="EMBL/GenBank/DDBJ databases">
        <authorList>
            <consortium name="DOE Joint Genome Institute"/>
            <person name="Ahrendt S."/>
            <person name="Looney B.P."/>
            <person name="Miyauchi S."/>
            <person name="Morin E."/>
            <person name="Drula E."/>
            <person name="Courty P.E."/>
            <person name="Chicoki N."/>
            <person name="Fauchery L."/>
            <person name="Kohler A."/>
            <person name="Kuo A."/>
            <person name="Labutti K."/>
            <person name="Pangilinan J."/>
            <person name="Lipzen A."/>
            <person name="Riley R."/>
            <person name="Andreopoulos W."/>
            <person name="He G."/>
            <person name="Johnson J."/>
            <person name="Barry K.W."/>
            <person name="Grigoriev I.V."/>
            <person name="Nagy L."/>
            <person name="Hibbett D."/>
            <person name="Henrissat B."/>
            <person name="Matheny P.B."/>
            <person name="Labbe J."/>
            <person name="Martin F."/>
        </authorList>
    </citation>
    <scope>NUCLEOTIDE SEQUENCE</scope>
    <source>
        <strain evidence="1">EC-137</strain>
    </source>
</reference>
<organism evidence="1 2">
    <name type="scientific">Vararia minispora EC-137</name>
    <dbReference type="NCBI Taxonomy" id="1314806"/>
    <lineage>
        <taxon>Eukaryota</taxon>
        <taxon>Fungi</taxon>
        <taxon>Dikarya</taxon>
        <taxon>Basidiomycota</taxon>
        <taxon>Agaricomycotina</taxon>
        <taxon>Agaricomycetes</taxon>
        <taxon>Russulales</taxon>
        <taxon>Lachnocladiaceae</taxon>
        <taxon>Vararia</taxon>
    </lineage>
</organism>
<proteinExistence type="predicted"/>
<comment type="caution">
    <text evidence="1">The sequence shown here is derived from an EMBL/GenBank/DDBJ whole genome shotgun (WGS) entry which is preliminary data.</text>
</comment>
<reference evidence="1" key="2">
    <citation type="journal article" date="2022" name="New Phytol.">
        <title>Evolutionary transition to the ectomycorrhizal habit in the genomes of a hyperdiverse lineage of mushroom-forming fungi.</title>
        <authorList>
            <person name="Looney B."/>
            <person name="Miyauchi S."/>
            <person name="Morin E."/>
            <person name="Drula E."/>
            <person name="Courty P.E."/>
            <person name="Kohler A."/>
            <person name="Kuo A."/>
            <person name="LaButti K."/>
            <person name="Pangilinan J."/>
            <person name="Lipzen A."/>
            <person name="Riley R."/>
            <person name="Andreopoulos W."/>
            <person name="He G."/>
            <person name="Johnson J."/>
            <person name="Nolan M."/>
            <person name="Tritt A."/>
            <person name="Barry K.W."/>
            <person name="Grigoriev I.V."/>
            <person name="Nagy L.G."/>
            <person name="Hibbett D."/>
            <person name="Henrissat B."/>
            <person name="Matheny P.B."/>
            <person name="Labbe J."/>
            <person name="Martin F.M."/>
        </authorList>
    </citation>
    <scope>NUCLEOTIDE SEQUENCE</scope>
    <source>
        <strain evidence="1">EC-137</strain>
    </source>
</reference>
<sequence length="150" mass="17426">MTFGETQRYESGNTSSADAQWRSLVPRTHQGYVRLGPDRRVFALAMFHELHCMATFHRALVWHEHPDANPGHFQHCLNYLRQLFMCAADTTLEPYDFMTQDYSIGRAGVTRQCRDWSMVYREADDNWTGWFAYASAINHTALSGLSENWD</sequence>
<evidence type="ECO:0000313" key="2">
    <source>
        <dbReference type="Proteomes" id="UP000814128"/>
    </source>
</evidence>
<gene>
    <name evidence="1" type="ORF">K488DRAFT_80864</name>
</gene>
<accession>A0ACB8Q910</accession>
<evidence type="ECO:0000313" key="1">
    <source>
        <dbReference type="EMBL" id="KAI0028068.1"/>
    </source>
</evidence>
<keyword evidence="2" id="KW-1185">Reference proteome</keyword>
<protein>
    <submittedName>
        <fullName evidence="1">Uncharacterized protein</fullName>
    </submittedName>
</protein>
<name>A0ACB8Q910_9AGAM</name>